<accession>A0ABX9XN96</accession>
<keyword evidence="3" id="KW-1185">Reference proteome</keyword>
<reference evidence="2 3" key="1">
    <citation type="submission" date="2018-11" db="EMBL/GenBank/DDBJ databases">
        <authorList>
            <person name="Jang G.I."/>
            <person name="Hwang C.Y."/>
        </authorList>
    </citation>
    <scope>NUCLEOTIDE SEQUENCE [LARGE SCALE GENOMIC DNA]</scope>
    <source>
        <strain evidence="2 3">SSM26</strain>
    </source>
</reference>
<evidence type="ECO:0000313" key="3">
    <source>
        <dbReference type="Proteomes" id="UP000275199"/>
    </source>
</evidence>
<evidence type="ECO:0000313" key="2">
    <source>
        <dbReference type="EMBL" id="ROZ86725.1"/>
    </source>
</evidence>
<sequence length="192" mass="20317">MARFEIVFQGQVQSGVPVEEARARIGQLFQVAGEQLDTLFSGRRIVIKQGLDEAAAAKYRAAIERAGAVCNVEPMTPAEPDSAPAPEPAPAPAAPPVSQPTPVPQPGTASDNHGKRLAPRDEYMAAFVDVEAPDFDIAPLGADMQDDYDETAALPIDLSALSLAPTGSDLGELKRELPAVSPDISYLKLQDD</sequence>
<feature type="region of interest" description="Disordered" evidence="1">
    <location>
        <begin position="73"/>
        <end position="120"/>
    </location>
</feature>
<name>A0ABX9XN96_9PSED</name>
<dbReference type="RefSeq" id="WP_123888682.1">
    <property type="nucleotide sequence ID" value="NZ_RKKU01000004.1"/>
</dbReference>
<gene>
    <name evidence="2" type="ORF">EF096_05850</name>
</gene>
<protein>
    <submittedName>
        <fullName evidence="2">Uncharacterized protein</fullName>
    </submittedName>
</protein>
<organism evidence="2 3">
    <name type="scientific">Pseudomonas neustonica</name>
    <dbReference type="NCBI Taxonomy" id="2487346"/>
    <lineage>
        <taxon>Bacteria</taxon>
        <taxon>Pseudomonadati</taxon>
        <taxon>Pseudomonadota</taxon>
        <taxon>Gammaproteobacteria</taxon>
        <taxon>Pseudomonadales</taxon>
        <taxon>Pseudomonadaceae</taxon>
        <taxon>Pseudomonas</taxon>
    </lineage>
</organism>
<evidence type="ECO:0000256" key="1">
    <source>
        <dbReference type="SAM" id="MobiDB-lite"/>
    </source>
</evidence>
<feature type="compositionally biased region" description="Pro residues" evidence="1">
    <location>
        <begin position="83"/>
        <end position="105"/>
    </location>
</feature>
<dbReference type="Proteomes" id="UP000275199">
    <property type="component" value="Unassembled WGS sequence"/>
</dbReference>
<proteinExistence type="predicted"/>
<dbReference type="EMBL" id="RKKU01000004">
    <property type="protein sequence ID" value="ROZ86725.1"/>
    <property type="molecule type" value="Genomic_DNA"/>
</dbReference>
<comment type="caution">
    <text evidence="2">The sequence shown here is derived from an EMBL/GenBank/DDBJ whole genome shotgun (WGS) entry which is preliminary data.</text>
</comment>